<evidence type="ECO:0000313" key="5">
    <source>
        <dbReference type="Proteomes" id="UP000016662"/>
    </source>
</evidence>
<dbReference type="GO" id="GO:0044281">
    <property type="term" value="P:small molecule metabolic process"/>
    <property type="evidence" value="ECO:0007669"/>
    <property type="project" value="UniProtKB-ARBA"/>
</dbReference>
<dbReference type="STRING" id="411473.RUMCAL_01878"/>
<evidence type="ECO:0000256" key="2">
    <source>
        <dbReference type="ARBA" id="ARBA00022723"/>
    </source>
</evidence>
<dbReference type="Pfam" id="PF01557">
    <property type="entry name" value="FAA_hydrolase"/>
    <property type="match status" value="1"/>
</dbReference>
<dbReference type="InterPro" id="IPR036663">
    <property type="entry name" value="Fumarylacetoacetase_C_sf"/>
</dbReference>
<dbReference type="SUPFAM" id="SSF56529">
    <property type="entry name" value="FAH"/>
    <property type="match status" value="1"/>
</dbReference>
<dbReference type="PANTHER" id="PTHR42796:SF4">
    <property type="entry name" value="FUMARYLACETOACETATE HYDROLASE DOMAIN-CONTAINING PROTEIN 2A"/>
    <property type="match status" value="1"/>
</dbReference>
<organism evidence="4 5">
    <name type="scientific">Ruminococcus callidus ATCC 27760</name>
    <dbReference type="NCBI Taxonomy" id="411473"/>
    <lineage>
        <taxon>Bacteria</taxon>
        <taxon>Bacillati</taxon>
        <taxon>Bacillota</taxon>
        <taxon>Clostridia</taxon>
        <taxon>Eubacteriales</taxon>
        <taxon>Oscillospiraceae</taxon>
        <taxon>Ruminococcus</taxon>
    </lineage>
</organism>
<reference evidence="4 5" key="1">
    <citation type="submission" date="2013-07" db="EMBL/GenBank/DDBJ databases">
        <authorList>
            <person name="Weinstock G."/>
            <person name="Sodergren E."/>
            <person name="Wylie T."/>
            <person name="Fulton L."/>
            <person name="Fulton R."/>
            <person name="Fronick C."/>
            <person name="O'Laughlin M."/>
            <person name="Godfrey J."/>
            <person name="Miner T."/>
            <person name="Herter B."/>
            <person name="Appelbaum E."/>
            <person name="Cordes M."/>
            <person name="Lek S."/>
            <person name="Wollam A."/>
            <person name="Pepin K.H."/>
            <person name="Palsikar V.B."/>
            <person name="Mitreva M."/>
            <person name="Wilson R.K."/>
        </authorList>
    </citation>
    <scope>NUCLEOTIDE SEQUENCE [LARGE SCALE GENOMIC DNA]</scope>
    <source>
        <strain evidence="4 5">ATCC 27760</strain>
    </source>
</reference>
<evidence type="ECO:0000256" key="1">
    <source>
        <dbReference type="ARBA" id="ARBA00010211"/>
    </source>
</evidence>
<dbReference type="Gene3D" id="3.90.850.10">
    <property type="entry name" value="Fumarylacetoacetase-like, C-terminal domain"/>
    <property type="match status" value="1"/>
</dbReference>
<protein>
    <submittedName>
        <fullName evidence="4">FAH family protein</fullName>
    </submittedName>
</protein>
<dbReference type="EMBL" id="AWVF01000235">
    <property type="protein sequence ID" value="ERJ94794.1"/>
    <property type="molecule type" value="Genomic_DNA"/>
</dbReference>
<proteinExistence type="inferred from homology"/>
<dbReference type="InterPro" id="IPR011234">
    <property type="entry name" value="Fumarylacetoacetase-like_C"/>
</dbReference>
<dbReference type="PANTHER" id="PTHR42796">
    <property type="entry name" value="FUMARYLACETOACETATE HYDROLASE DOMAIN-CONTAINING PROTEIN 2A-RELATED"/>
    <property type="match status" value="1"/>
</dbReference>
<dbReference type="InterPro" id="IPR051121">
    <property type="entry name" value="FAH"/>
</dbReference>
<comment type="caution">
    <text evidence="4">The sequence shown here is derived from an EMBL/GenBank/DDBJ whole genome shotgun (WGS) entry which is preliminary data.</text>
</comment>
<dbReference type="PATRIC" id="fig|411473.3.peg.1540"/>
<keyword evidence="5" id="KW-1185">Reference proteome</keyword>
<dbReference type="Proteomes" id="UP000016662">
    <property type="component" value="Unassembled WGS sequence"/>
</dbReference>
<dbReference type="GO" id="GO:0046872">
    <property type="term" value="F:metal ion binding"/>
    <property type="evidence" value="ECO:0007669"/>
    <property type="project" value="UniProtKB-KW"/>
</dbReference>
<feature type="domain" description="Fumarylacetoacetase-like C-terminal" evidence="3">
    <location>
        <begin position="92"/>
        <end position="303"/>
    </location>
</feature>
<sequence length="304" mass="33317">MLPKEKEETFMKLVTYLQNGIEQIGVLTPAEDAVVPVGMLGLDFADMAELAVQMTDAQRDTAAALLPEKAGEGIPLEQVKLLAPIPRPARDIICLGVNFSEHAKESVGVMGQEYGSERKFPIYFAKHVNEAVAPGDSINGHFDIVTDLDYEVEMAFVVRKDIQGARAEDAASYVFGYTIMNDVSARCIQMRHKQWFRGKSLDGFAPMGPCLVTADSFDFPPKLNLTCKVNGELRQKCNTELYIHNIPYVIEELSHAMKIPAGTIISMGTPAGVGMGFVPPKYLKHGDVVECEVEGIGKIINPVE</sequence>
<dbReference type="eggNOG" id="COG0179">
    <property type="taxonomic scope" value="Bacteria"/>
</dbReference>
<comment type="similarity">
    <text evidence="1">Belongs to the FAH family.</text>
</comment>
<evidence type="ECO:0000259" key="3">
    <source>
        <dbReference type="Pfam" id="PF01557"/>
    </source>
</evidence>
<name>U2LZ72_9FIRM</name>
<dbReference type="GO" id="GO:0003824">
    <property type="term" value="F:catalytic activity"/>
    <property type="evidence" value="ECO:0007669"/>
    <property type="project" value="InterPro"/>
</dbReference>
<dbReference type="AlphaFoldDB" id="U2LZ72"/>
<evidence type="ECO:0000313" key="4">
    <source>
        <dbReference type="EMBL" id="ERJ94794.1"/>
    </source>
</evidence>
<dbReference type="HOGENOM" id="CLU_028458_3_1_9"/>
<keyword evidence="2" id="KW-0479">Metal-binding</keyword>
<gene>
    <name evidence="4" type="ORF">RUMCAL_01878</name>
</gene>
<accession>U2LZ72</accession>